<comment type="caution">
    <text evidence="4">The sequence shown here is derived from an EMBL/GenBank/DDBJ whole genome shotgun (WGS) entry which is preliminary data.</text>
</comment>
<accession>A0A5B0RKE9</accession>
<feature type="signal peptide" evidence="2">
    <location>
        <begin position="1"/>
        <end position="22"/>
    </location>
</feature>
<evidence type="ECO:0000313" key="3">
    <source>
        <dbReference type="EMBL" id="KAA1106515.1"/>
    </source>
</evidence>
<evidence type="ECO:0000256" key="1">
    <source>
        <dbReference type="SAM" id="MobiDB-lite"/>
    </source>
</evidence>
<feature type="chain" id="PRO_5036138144" evidence="2">
    <location>
        <begin position="23"/>
        <end position="351"/>
    </location>
</feature>
<keyword evidence="2" id="KW-0732">Signal</keyword>
<evidence type="ECO:0000313" key="4">
    <source>
        <dbReference type="EMBL" id="KAA1126290.1"/>
    </source>
</evidence>
<keyword evidence="5" id="KW-1185">Reference proteome</keyword>
<name>A0A5B0RKE9_PUCGR</name>
<dbReference type="Proteomes" id="UP000324748">
    <property type="component" value="Unassembled WGS sequence"/>
</dbReference>
<gene>
    <name evidence="3" type="ORF">PGT21_035822</name>
    <name evidence="4" type="ORF">PGTUg99_023955</name>
</gene>
<evidence type="ECO:0000256" key="2">
    <source>
        <dbReference type="SAM" id="SignalP"/>
    </source>
</evidence>
<proteinExistence type="predicted"/>
<sequence length="351" mass="38720">MTINYSILLNHLFMFFISFTSGKPLWEPDNLMWSELGQVVEGGQIKPSLRQAPAQLTSGISVSDGLVTNRRSDSAFSASLSGAGSSRSSHPDQQLAITTHNFACNKQADLHRPLFPFRPLGPIELHRLEGGGWGQPDSSIRINADSSLFPFAGSPTSTHLYETDRAESTDESFVSSSHLLGSLPPSPSKGRKVGKMTNGRNPPVFSDLLVRAETSHDQSSSASTKSEIPNLWVPHPETAMMNTAFCNTIHDVYRSFTNQKGARVYNDKKHIKLYLGINKASKPESIVISNRSKTHSVYYTLHDPVAGLYVWERTLNPLCEESVVLHPLLGEGLLYAKGGVQKRVDPYRRKS</sequence>
<dbReference type="AlphaFoldDB" id="A0A5B0RKE9"/>
<feature type="region of interest" description="Disordered" evidence="1">
    <location>
        <begin position="173"/>
        <end position="200"/>
    </location>
</feature>
<organism evidence="4 6">
    <name type="scientific">Puccinia graminis f. sp. tritici</name>
    <dbReference type="NCBI Taxonomy" id="56615"/>
    <lineage>
        <taxon>Eukaryota</taxon>
        <taxon>Fungi</taxon>
        <taxon>Dikarya</taxon>
        <taxon>Basidiomycota</taxon>
        <taxon>Pucciniomycotina</taxon>
        <taxon>Pucciniomycetes</taxon>
        <taxon>Pucciniales</taxon>
        <taxon>Pucciniaceae</taxon>
        <taxon>Puccinia</taxon>
    </lineage>
</organism>
<evidence type="ECO:0000313" key="6">
    <source>
        <dbReference type="Proteomes" id="UP000325313"/>
    </source>
</evidence>
<dbReference type="EMBL" id="VSWC01000040">
    <property type="protein sequence ID" value="KAA1106515.1"/>
    <property type="molecule type" value="Genomic_DNA"/>
</dbReference>
<reference evidence="5 6" key="1">
    <citation type="submission" date="2019-05" db="EMBL/GenBank/DDBJ databases">
        <title>Emergence of the Ug99 lineage of the wheat stem rust pathogen through somatic hybridization.</title>
        <authorList>
            <person name="Li F."/>
            <person name="Upadhyaya N.M."/>
            <person name="Sperschneider J."/>
            <person name="Matny O."/>
            <person name="Nguyen-Phuc H."/>
            <person name="Mago R."/>
            <person name="Raley C."/>
            <person name="Miller M.E."/>
            <person name="Silverstein K.A.T."/>
            <person name="Henningsen E."/>
            <person name="Hirsch C.D."/>
            <person name="Visser B."/>
            <person name="Pretorius Z.A."/>
            <person name="Steffenson B.J."/>
            <person name="Schwessinger B."/>
            <person name="Dodds P.N."/>
            <person name="Figueroa M."/>
        </authorList>
    </citation>
    <scope>NUCLEOTIDE SEQUENCE [LARGE SCALE GENOMIC DNA]</scope>
    <source>
        <strain evidence="3">21-0</strain>
        <strain evidence="4 6">Ug99</strain>
    </source>
</reference>
<dbReference type="Proteomes" id="UP000325313">
    <property type="component" value="Unassembled WGS sequence"/>
</dbReference>
<dbReference type="EMBL" id="VDEP01000172">
    <property type="protein sequence ID" value="KAA1126290.1"/>
    <property type="molecule type" value="Genomic_DNA"/>
</dbReference>
<evidence type="ECO:0000313" key="5">
    <source>
        <dbReference type="Proteomes" id="UP000324748"/>
    </source>
</evidence>
<protein>
    <submittedName>
        <fullName evidence="4">Uncharacterized protein</fullName>
    </submittedName>
</protein>